<keyword evidence="6 7" id="KW-0472">Membrane</keyword>
<feature type="transmembrane region" description="Helical" evidence="7">
    <location>
        <begin position="144"/>
        <end position="166"/>
    </location>
</feature>
<proteinExistence type="inferred from homology"/>
<comment type="similarity">
    <text evidence="2">Belongs to the peptidase S54 family.</text>
</comment>
<comment type="subcellular location">
    <subcellularLocation>
        <location evidence="1">Membrane</location>
        <topology evidence="1">Multi-pass membrane protein</topology>
    </subcellularLocation>
</comment>
<dbReference type="STRING" id="1137799.GZ78_18295"/>
<dbReference type="Gene3D" id="3.30.70.2080">
    <property type="match status" value="1"/>
</dbReference>
<name>A0A081NDZ4_9GAMM</name>
<dbReference type="SUPFAM" id="SSF144091">
    <property type="entry name" value="Rhomboid-like"/>
    <property type="match status" value="1"/>
</dbReference>
<gene>
    <name evidence="10" type="ORF">GZ78_18295</name>
</gene>
<evidence type="ECO:0000256" key="4">
    <source>
        <dbReference type="ARBA" id="ARBA00022801"/>
    </source>
</evidence>
<dbReference type="PANTHER" id="PTHR43731">
    <property type="entry name" value="RHOMBOID PROTEASE"/>
    <property type="match status" value="1"/>
</dbReference>
<evidence type="ECO:0008006" key="12">
    <source>
        <dbReference type="Google" id="ProtNLM"/>
    </source>
</evidence>
<dbReference type="Gene3D" id="1.20.1540.10">
    <property type="entry name" value="Rhomboid-like"/>
    <property type="match status" value="1"/>
</dbReference>
<organism evidence="10 11">
    <name type="scientific">Endozoicomonas numazuensis</name>
    <dbReference type="NCBI Taxonomy" id="1137799"/>
    <lineage>
        <taxon>Bacteria</taxon>
        <taxon>Pseudomonadati</taxon>
        <taxon>Pseudomonadota</taxon>
        <taxon>Gammaproteobacteria</taxon>
        <taxon>Oceanospirillales</taxon>
        <taxon>Endozoicomonadaceae</taxon>
        <taxon>Endozoicomonas</taxon>
    </lineage>
</organism>
<evidence type="ECO:0000256" key="1">
    <source>
        <dbReference type="ARBA" id="ARBA00004141"/>
    </source>
</evidence>
<evidence type="ECO:0000259" key="8">
    <source>
        <dbReference type="Pfam" id="PF01694"/>
    </source>
</evidence>
<keyword evidence="4" id="KW-0378">Hydrolase</keyword>
<evidence type="ECO:0000256" key="5">
    <source>
        <dbReference type="ARBA" id="ARBA00022989"/>
    </source>
</evidence>
<evidence type="ECO:0000256" key="7">
    <source>
        <dbReference type="SAM" id="Phobius"/>
    </source>
</evidence>
<dbReference type="Pfam" id="PF01694">
    <property type="entry name" value="Rhomboid"/>
    <property type="match status" value="1"/>
</dbReference>
<evidence type="ECO:0000256" key="6">
    <source>
        <dbReference type="ARBA" id="ARBA00023136"/>
    </source>
</evidence>
<feature type="transmembrane region" description="Helical" evidence="7">
    <location>
        <begin position="233"/>
        <end position="257"/>
    </location>
</feature>
<dbReference type="RefSeq" id="WP_034838648.1">
    <property type="nucleotide sequence ID" value="NZ_JOKH01000004.1"/>
</dbReference>
<dbReference type="GO" id="GO:0016020">
    <property type="term" value="C:membrane"/>
    <property type="evidence" value="ECO:0007669"/>
    <property type="project" value="UniProtKB-SubCell"/>
</dbReference>
<dbReference type="Pfam" id="PF16733">
    <property type="entry name" value="NRho"/>
    <property type="match status" value="1"/>
</dbReference>
<accession>A0A081NDZ4</accession>
<dbReference type="InterPro" id="IPR022764">
    <property type="entry name" value="Peptidase_S54_rhomboid_dom"/>
</dbReference>
<keyword evidence="5 7" id="KW-1133">Transmembrane helix</keyword>
<dbReference type="InterPro" id="IPR035952">
    <property type="entry name" value="Rhomboid-like_sf"/>
</dbReference>
<dbReference type="eggNOG" id="COG0705">
    <property type="taxonomic scope" value="Bacteria"/>
</dbReference>
<evidence type="ECO:0000259" key="9">
    <source>
        <dbReference type="Pfam" id="PF16733"/>
    </source>
</evidence>
<dbReference type="PANTHER" id="PTHR43731:SF14">
    <property type="entry name" value="PRESENILIN-ASSOCIATED RHOMBOID-LIKE PROTEIN, MITOCHONDRIAL"/>
    <property type="match status" value="1"/>
</dbReference>
<feature type="transmembrane region" description="Helical" evidence="7">
    <location>
        <begin position="86"/>
        <end position="105"/>
    </location>
</feature>
<feature type="transmembrane region" description="Helical" evidence="7">
    <location>
        <begin position="178"/>
        <end position="197"/>
    </location>
</feature>
<feature type="transmembrane region" description="Helical" evidence="7">
    <location>
        <begin position="203"/>
        <end position="221"/>
    </location>
</feature>
<comment type="caution">
    <text evidence="10">The sequence shown here is derived from an EMBL/GenBank/DDBJ whole genome shotgun (WGS) entry which is preliminary data.</text>
</comment>
<keyword evidence="3 7" id="KW-0812">Transmembrane</keyword>
<keyword evidence="11" id="KW-1185">Reference proteome</keyword>
<dbReference type="OrthoDB" id="9778341at2"/>
<dbReference type="AlphaFoldDB" id="A0A081NDZ4"/>
<feature type="domain" description="Peptidase S54 rhomboid" evidence="8">
    <location>
        <begin position="139"/>
        <end position="277"/>
    </location>
</feature>
<dbReference type="InterPro" id="IPR038244">
    <property type="entry name" value="NRho_sf"/>
</dbReference>
<evidence type="ECO:0000256" key="3">
    <source>
        <dbReference type="ARBA" id="ARBA00022692"/>
    </source>
</evidence>
<evidence type="ECO:0000313" key="11">
    <source>
        <dbReference type="Proteomes" id="UP000028073"/>
    </source>
</evidence>
<dbReference type="GO" id="GO:0004252">
    <property type="term" value="F:serine-type endopeptidase activity"/>
    <property type="evidence" value="ECO:0007669"/>
    <property type="project" value="InterPro"/>
</dbReference>
<evidence type="ECO:0000313" key="10">
    <source>
        <dbReference type="EMBL" id="KEQ16667.1"/>
    </source>
</evidence>
<dbReference type="EMBL" id="JOKH01000004">
    <property type="protein sequence ID" value="KEQ16667.1"/>
    <property type="molecule type" value="Genomic_DNA"/>
</dbReference>
<reference evidence="10 11" key="1">
    <citation type="submission" date="2014-06" db="EMBL/GenBank/DDBJ databases">
        <title>Whole Genome Sequences of Three Symbiotic Endozoicomonas Bacteria.</title>
        <authorList>
            <person name="Neave M.J."/>
            <person name="Apprill A."/>
            <person name="Voolstra C.R."/>
        </authorList>
    </citation>
    <scope>NUCLEOTIDE SEQUENCE [LARGE SCALE GENOMIC DNA]</scope>
    <source>
        <strain evidence="10 11">DSM 25634</strain>
    </source>
</reference>
<dbReference type="InterPro" id="IPR031976">
    <property type="entry name" value="NRho"/>
</dbReference>
<feature type="transmembrane region" description="Helical" evidence="7">
    <location>
        <begin position="263"/>
        <end position="283"/>
    </location>
</feature>
<protein>
    <recommendedName>
        <fullName evidence="12">Peptidase S54 rhomboid domain-containing protein</fullName>
    </recommendedName>
</protein>
<sequence>MYRALELPAHKDLSALSYFLYRQGVPHRITEESGKQVLWTQNEQQGEAVEQFYQDWLSGELELEVAPPRKGPEVGSFFKSIPWKRFPFTFLILAVCLVVAVLTHLGENIQAISCFTFVDFKVSNGYLYFASLGYTLDSHEYWRLITPIFIHFGILHLVFNALMFYVLGGRIEMHQGGIHLLGLVMLTGVLSNFAQYAMSDGSVLFGGLSGVVYGLMGYSMVRERLDKSFYMGLPPAIYGFMIVWLVIGYTDILGSVLGQMANAAHLGGLVSGVVLGGLAALMFKSRIKI</sequence>
<feature type="domain" description="Rhomboid protease N-terminal" evidence="9">
    <location>
        <begin position="3"/>
        <end position="65"/>
    </location>
</feature>
<dbReference type="InterPro" id="IPR050925">
    <property type="entry name" value="Rhomboid_protease_S54"/>
</dbReference>
<dbReference type="Proteomes" id="UP000028073">
    <property type="component" value="Unassembled WGS sequence"/>
</dbReference>
<evidence type="ECO:0000256" key="2">
    <source>
        <dbReference type="ARBA" id="ARBA00009045"/>
    </source>
</evidence>